<sequence length="113" mass="13070">MGCANLIVHGESSVIVIAIQTDNDSIIYGIYSNYIHKNILLSDIQRLQRILLRAFVFQDMARFCGNASLRWDFELHGKRICKQPVPRKGTGCMHRREDFAISARRWRYCLVVA</sequence>
<protein>
    <submittedName>
        <fullName evidence="1">Uncharacterized protein</fullName>
    </submittedName>
</protein>
<gene>
    <name evidence="1" type="ORF">QN215_09955</name>
</gene>
<dbReference type="RefSeq" id="WP_369344136.1">
    <property type="nucleotide sequence ID" value="NZ_CP129674.1"/>
</dbReference>
<organism evidence="1">
    <name type="scientific">Bifidobacterium aquikefiricola</name>
    <dbReference type="NCBI Taxonomy" id="3059038"/>
    <lineage>
        <taxon>Bacteria</taxon>
        <taxon>Bacillati</taxon>
        <taxon>Actinomycetota</taxon>
        <taxon>Actinomycetes</taxon>
        <taxon>Bifidobacteriales</taxon>
        <taxon>Bifidobacteriaceae</taxon>
        <taxon>Bifidobacterium</taxon>
    </lineage>
</organism>
<name>A0AB39U6B8_9BIFI</name>
<accession>A0AB39U6B8</accession>
<dbReference type="KEGG" id="baqk:QN215_09955"/>
<dbReference type="AlphaFoldDB" id="A0AB39U6B8"/>
<evidence type="ECO:0000313" key="1">
    <source>
        <dbReference type="EMBL" id="XDS44560.1"/>
    </source>
</evidence>
<dbReference type="EMBL" id="CP129674">
    <property type="protein sequence ID" value="XDS44560.1"/>
    <property type="molecule type" value="Genomic_DNA"/>
</dbReference>
<proteinExistence type="predicted"/>
<reference evidence="1" key="1">
    <citation type="submission" date="2023-07" db="EMBL/GenBank/DDBJ databases">
        <title>Bifidobacterium aquikefiriaerophilum sp. nov. and Bifidobacterium eccum sp. nov., isolated from water kefir.</title>
        <authorList>
            <person name="Breselge S."/>
            <person name="Bellassi P."/>
            <person name="Barcenilla C."/>
            <person name="Alvarez-Ordonez A."/>
            <person name="Morelli L."/>
            <person name="Cotter P.D."/>
        </authorList>
    </citation>
    <scope>NUCLEOTIDE SEQUENCE</scope>
    <source>
        <strain evidence="1">WK041_4_12</strain>
    </source>
</reference>